<dbReference type="Pfam" id="PF00528">
    <property type="entry name" value="BPD_transp_1"/>
    <property type="match status" value="1"/>
</dbReference>
<feature type="transmembrane region" description="Helical" evidence="8">
    <location>
        <begin position="193"/>
        <end position="218"/>
    </location>
</feature>
<evidence type="ECO:0000313" key="11">
    <source>
        <dbReference type="Proteomes" id="UP000184390"/>
    </source>
</evidence>
<keyword evidence="6 8" id="KW-1133">Transmembrane helix</keyword>
<evidence type="ECO:0000256" key="5">
    <source>
        <dbReference type="ARBA" id="ARBA00022692"/>
    </source>
</evidence>
<comment type="caution">
    <text evidence="10">The sequence shown here is derived from an EMBL/GenBank/DDBJ whole genome shotgun (WGS) entry which is preliminary data.</text>
</comment>
<feature type="transmembrane region" description="Helical" evidence="8">
    <location>
        <begin position="131"/>
        <end position="155"/>
    </location>
</feature>
<keyword evidence="7 8" id="KW-0472">Membrane</keyword>
<name>A0ABY1IF20_9ACTO</name>
<dbReference type="Proteomes" id="UP000184390">
    <property type="component" value="Unassembled WGS sequence"/>
</dbReference>
<keyword evidence="4" id="KW-0997">Cell inner membrane</keyword>
<feature type="transmembrane region" description="Helical" evidence="8">
    <location>
        <begin position="104"/>
        <end position="125"/>
    </location>
</feature>
<feature type="transmembrane region" description="Helical" evidence="8">
    <location>
        <begin position="349"/>
        <end position="370"/>
    </location>
</feature>
<protein>
    <submittedName>
        <fullName evidence="10">Thiamine transport system permease protein</fullName>
    </submittedName>
</protein>
<keyword evidence="3" id="KW-1003">Cell membrane</keyword>
<evidence type="ECO:0000313" key="10">
    <source>
        <dbReference type="EMBL" id="SHJ08036.1"/>
    </source>
</evidence>
<evidence type="ECO:0000256" key="3">
    <source>
        <dbReference type="ARBA" id="ARBA00022475"/>
    </source>
</evidence>
<comment type="similarity">
    <text evidence="8">Belongs to the binding-protein-dependent transport system permease family.</text>
</comment>
<evidence type="ECO:0000256" key="4">
    <source>
        <dbReference type="ARBA" id="ARBA00022519"/>
    </source>
</evidence>
<dbReference type="PANTHER" id="PTHR43357">
    <property type="entry name" value="INNER MEMBRANE ABC TRANSPORTER PERMEASE PROTEIN YDCV"/>
    <property type="match status" value="1"/>
</dbReference>
<keyword evidence="11" id="KW-1185">Reference proteome</keyword>
<proteinExistence type="inferred from homology"/>
<dbReference type="CDD" id="cd06261">
    <property type="entry name" value="TM_PBP2"/>
    <property type="match status" value="2"/>
</dbReference>
<keyword evidence="2 8" id="KW-0813">Transport</keyword>
<organism evidence="10 11">
    <name type="scientific">Actinomyces denticolens</name>
    <dbReference type="NCBI Taxonomy" id="52767"/>
    <lineage>
        <taxon>Bacteria</taxon>
        <taxon>Bacillati</taxon>
        <taxon>Actinomycetota</taxon>
        <taxon>Actinomycetes</taxon>
        <taxon>Actinomycetales</taxon>
        <taxon>Actinomycetaceae</taxon>
        <taxon>Actinomyces</taxon>
    </lineage>
</organism>
<dbReference type="InterPro" id="IPR000515">
    <property type="entry name" value="MetI-like"/>
</dbReference>
<sequence>MRQGPSRTPGEVIGWAAAVAVPLAFLGVLFFWPVATLMGRGLAPDGALDLTGFAEVLTAPRTWRILTQTLTQATLATAICVVLGVPGALVLYRRSFPGRDLLRGIVIVPFVLPSVVVGVAFHALVTKGGPLGGLGLDGTLTAVVAALVFFNYGLVVRTVGTMWSRLDPRAVEAARALGASPWRAWRTVTLPSLAPAIASAASLTFLFCATAYGVVLVLGGVGIGTIETEIYVQTAQYLNLRAAAVLSVVQLLVIAAALWVAERARAASTARLRLRLDVPATPLRRSDAPAIALTAAAIGGLLAAPVLVLVARSLRRGGRWTLANYTDLGTRGQSNALLVTVWEAAATSLRVAVVAAVIALAVGGAVSLVVSRSPRGRVLARAVALLDAAFMLPLGVSAVTVGFGFLITLAPTGLTASWWVLPLAQAVVAVPLVVRTLLPALRAIDPRQREAAAALGAGPGRALLTVDGPHLARASGLAAGFALATSLGEFGATSFLARPAEPTLPAVLYRLIGRPGAQNQGMGLAAGVVLAAGTAALMLGCEWLQNRWARAGSGSGAPRAGEEGS</sequence>
<evidence type="ECO:0000256" key="8">
    <source>
        <dbReference type="RuleBase" id="RU363032"/>
    </source>
</evidence>
<accession>A0ABY1IF20</accession>
<evidence type="ECO:0000256" key="2">
    <source>
        <dbReference type="ARBA" id="ARBA00022448"/>
    </source>
</evidence>
<keyword evidence="5 8" id="KW-0812">Transmembrane</keyword>
<dbReference type="SUPFAM" id="SSF161098">
    <property type="entry name" value="MetI-like"/>
    <property type="match status" value="2"/>
</dbReference>
<dbReference type="PROSITE" id="PS50928">
    <property type="entry name" value="ABC_TM1"/>
    <property type="match status" value="2"/>
</dbReference>
<feature type="transmembrane region" description="Helical" evidence="8">
    <location>
        <begin position="416"/>
        <end position="438"/>
    </location>
</feature>
<reference evidence="10 11" key="1">
    <citation type="submission" date="2016-11" db="EMBL/GenBank/DDBJ databases">
        <authorList>
            <person name="Varghese N."/>
            <person name="Submissions S."/>
        </authorList>
    </citation>
    <scope>NUCLEOTIDE SEQUENCE [LARGE SCALE GENOMIC DNA]</scope>
    <source>
        <strain evidence="10 11">PA</strain>
    </source>
</reference>
<evidence type="ECO:0000256" key="6">
    <source>
        <dbReference type="ARBA" id="ARBA00022989"/>
    </source>
</evidence>
<dbReference type="PANTHER" id="PTHR43357:SF4">
    <property type="entry name" value="INNER MEMBRANE ABC TRANSPORTER PERMEASE PROTEIN YDCV"/>
    <property type="match status" value="1"/>
</dbReference>
<feature type="transmembrane region" description="Helical" evidence="8">
    <location>
        <begin position="290"/>
        <end position="311"/>
    </location>
</feature>
<dbReference type="RefSeq" id="WP_256624134.1">
    <property type="nucleotide sequence ID" value="NZ_FQYL01000010.1"/>
</dbReference>
<evidence type="ECO:0000256" key="7">
    <source>
        <dbReference type="ARBA" id="ARBA00023136"/>
    </source>
</evidence>
<feature type="domain" description="ABC transmembrane type-1" evidence="9">
    <location>
        <begin position="66"/>
        <end position="258"/>
    </location>
</feature>
<evidence type="ECO:0000259" key="9">
    <source>
        <dbReference type="PROSITE" id="PS50928"/>
    </source>
</evidence>
<feature type="domain" description="ABC transmembrane type-1" evidence="9">
    <location>
        <begin position="345"/>
        <end position="541"/>
    </location>
</feature>
<feature type="transmembrane region" description="Helical" evidence="8">
    <location>
        <begin position="238"/>
        <end position="261"/>
    </location>
</feature>
<evidence type="ECO:0000256" key="1">
    <source>
        <dbReference type="ARBA" id="ARBA00004429"/>
    </source>
</evidence>
<comment type="subcellular location">
    <subcellularLocation>
        <location evidence="1">Cell inner membrane</location>
        <topology evidence="1">Multi-pass membrane protein</topology>
    </subcellularLocation>
    <subcellularLocation>
        <location evidence="8">Cell membrane</location>
        <topology evidence="8">Multi-pass membrane protein</topology>
    </subcellularLocation>
</comment>
<dbReference type="Gene3D" id="1.10.3720.10">
    <property type="entry name" value="MetI-like"/>
    <property type="match status" value="2"/>
</dbReference>
<dbReference type="InterPro" id="IPR035906">
    <property type="entry name" value="MetI-like_sf"/>
</dbReference>
<feature type="transmembrane region" description="Helical" evidence="8">
    <location>
        <begin position="12"/>
        <end position="32"/>
    </location>
</feature>
<feature type="transmembrane region" description="Helical" evidence="8">
    <location>
        <begin position="73"/>
        <end position="92"/>
    </location>
</feature>
<feature type="transmembrane region" description="Helical" evidence="8">
    <location>
        <begin position="382"/>
        <end position="410"/>
    </location>
</feature>
<dbReference type="EMBL" id="FQYL01000010">
    <property type="protein sequence ID" value="SHJ08036.1"/>
    <property type="molecule type" value="Genomic_DNA"/>
</dbReference>
<gene>
    <name evidence="10" type="ORF">SAMN05216246_11063</name>
</gene>